<keyword evidence="8" id="KW-0472">Membrane</keyword>
<dbReference type="PANTHER" id="PTHR21304:SF14">
    <property type="entry name" value="MICOS COMPLEX SUBUNIT MIC10 PROTEIN"/>
    <property type="match status" value="1"/>
</dbReference>
<evidence type="ECO:0000256" key="7">
    <source>
        <dbReference type="ARBA" id="ARBA00023128"/>
    </source>
</evidence>
<proteinExistence type="inferred from homology"/>
<keyword evidence="4" id="KW-0812">Transmembrane</keyword>
<accession>A0ABQ5HQ34</accession>
<evidence type="ECO:0000256" key="8">
    <source>
        <dbReference type="ARBA" id="ARBA00023136"/>
    </source>
</evidence>
<comment type="similarity">
    <text evidence="3">Belongs to the MICOS complex subunit Mic10 family.</text>
</comment>
<evidence type="ECO:0000256" key="1">
    <source>
        <dbReference type="ARBA" id="ARBA00002689"/>
    </source>
</evidence>
<sequence length="232" mass="25612">MAETTESKEIHNLNAKWDAFLDLGVRRFVYSSATGALAGLILFRSPVSRWASIAFGAGIGIGSAYTECSQKFDGAETLVAKFMLVRLAQNVWIYDASIFYISQHVLGLVKASALLQHCNTSAFRACLVGRVEEREKEMDTYPMFGLVKASALLQHCNTSAFRACLVGRVEEREKEMNTYPMFDFSLPNMPLVTIAKPLSSNISNVGNEAVYGLSYGVVFVSRVALIYEKYGS</sequence>
<evidence type="ECO:0000313" key="9">
    <source>
        <dbReference type="EMBL" id="GJT89397.1"/>
    </source>
</evidence>
<keyword evidence="7" id="KW-0496">Mitochondrion</keyword>
<reference evidence="9" key="1">
    <citation type="journal article" date="2022" name="Int. J. Mol. Sci.">
        <title>Draft Genome of Tanacetum Coccineum: Genomic Comparison of Closely Related Tanacetum-Family Plants.</title>
        <authorList>
            <person name="Yamashiro T."/>
            <person name="Shiraishi A."/>
            <person name="Nakayama K."/>
            <person name="Satake H."/>
        </authorList>
    </citation>
    <scope>NUCLEOTIDE SEQUENCE</scope>
</reference>
<name>A0ABQ5HQ34_9ASTR</name>
<gene>
    <name evidence="9" type="ORF">Tco_1071114</name>
</gene>
<comment type="function">
    <text evidence="1">Component of the MICOS complex, a large protein complex of the mitochondrial inner membrane that plays crucial roles in the maintenance of crista junctions, inner membrane architecture, and formation of contact sites to the outer membrane.</text>
</comment>
<comment type="caution">
    <text evidence="9">The sequence shown here is derived from an EMBL/GenBank/DDBJ whole genome shotgun (WGS) entry which is preliminary data.</text>
</comment>
<evidence type="ECO:0000256" key="3">
    <source>
        <dbReference type="ARBA" id="ARBA00006792"/>
    </source>
</evidence>
<evidence type="ECO:0000256" key="2">
    <source>
        <dbReference type="ARBA" id="ARBA00004273"/>
    </source>
</evidence>
<dbReference type="EMBL" id="BQNB010019820">
    <property type="protein sequence ID" value="GJT89397.1"/>
    <property type="molecule type" value="Genomic_DNA"/>
</dbReference>
<dbReference type="PANTHER" id="PTHR21304">
    <property type="entry name" value="MICOS COMPLEX SUBUNIT MIC10"/>
    <property type="match status" value="1"/>
</dbReference>
<dbReference type="Proteomes" id="UP001151760">
    <property type="component" value="Unassembled WGS sequence"/>
</dbReference>
<organism evidence="9 10">
    <name type="scientific">Tanacetum coccineum</name>
    <dbReference type="NCBI Taxonomy" id="301880"/>
    <lineage>
        <taxon>Eukaryota</taxon>
        <taxon>Viridiplantae</taxon>
        <taxon>Streptophyta</taxon>
        <taxon>Embryophyta</taxon>
        <taxon>Tracheophyta</taxon>
        <taxon>Spermatophyta</taxon>
        <taxon>Magnoliopsida</taxon>
        <taxon>eudicotyledons</taxon>
        <taxon>Gunneridae</taxon>
        <taxon>Pentapetalae</taxon>
        <taxon>asterids</taxon>
        <taxon>campanulids</taxon>
        <taxon>Asterales</taxon>
        <taxon>Asteraceae</taxon>
        <taxon>Asteroideae</taxon>
        <taxon>Anthemideae</taxon>
        <taxon>Anthemidinae</taxon>
        <taxon>Tanacetum</taxon>
    </lineage>
</organism>
<protein>
    <submittedName>
        <fullName evidence="9">MICOS complex subunit MIC10-like protein</fullName>
    </submittedName>
</protein>
<keyword evidence="5" id="KW-0999">Mitochondrion inner membrane</keyword>
<keyword evidence="10" id="KW-1185">Reference proteome</keyword>
<evidence type="ECO:0000256" key="6">
    <source>
        <dbReference type="ARBA" id="ARBA00022989"/>
    </source>
</evidence>
<dbReference type="Pfam" id="PF04418">
    <property type="entry name" value="DUF543"/>
    <property type="match status" value="1"/>
</dbReference>
<reference evidence="9" key="2">
    <citation type="submission" date="2022-01" db="EMBL/GenBank/DDBJ databases">
        <authorList>
            <person name="Yamashiro T."/>
            <person name="Shiraishi A."/>
            <person name="Satake H."/>
            <person name="Nakayama K."/>
        </authorList>
    </citation>
    <scope>NUCLEOTIDE SEQUENCE</scope>
</reference>
<dbReference type="InterPro" id="IPR007512">
    <property type="entry name" value="Mic10"/>
</dbReference>
<evidence type="ECO:0000256" key="5">
    <source>
        <dbReference type="ARBA" id="ARBA00022792"/>
    </source>
</evidence>
<evidence type="ECO:0000313" key="10">
    <source>
        <dbReference type="Proteomes" id="UP001151760"/>
    </source>
</evidence>
<keyword evidence="6" id="KW-1133">Transmembrane helix</keyword>
<evidence type="ECO:0000256" key="4">
    <source>
        <dbReference type="ARBA" id="ARBA00022692"/>
    </source>
</evidence>
<comment type="subcellular location">
    <subcellularLocation>
        <location evidence="2">Mitochondrion inner membrane</location>
    </subcellularLocation>
</comment>